<dbReference type="InterPro" id="IPR002397">
    <property type="entry name" value="Cyt_P450_B"/>
</dbReference>
<comment type="similarity">
    <text evidence="2 8">Belongs to the cytochrome P450 family.</text>
</comment>
<gene>
    <name evidence="9" type="ORF">LQ327_16230</name>
</gene>
<dbReference type="RefSeq" id="WP_230735494.1">
    <property type="nucleotide sequence ID" value="NZ_JAJNDB010000003.1"/>
</dbReference>
<evidence type="ECO:0000256" key="6">
    <source>
        <dbReference type="ARBA" id="ARBA00023004"/>
    </source>
</evidence>
<dbReference type="PRINTS" id="PR00359">
    <property type="entry name" value="BP450"/>
</dbReference>
<sequence length="399" mass="42861">MTDLDTALPQLPFATPDPLGLAPELASLREHAPITRVRTRTGDEAWLVTSYEQVRALLADPRLGRSHPEPEKAARLHDGMLLGGPSGDPEHEQEFHQRMRRLLAPAFSARRMRALDDHVRELVAGLIDDLLAREQPADVHDALSVPLPTLVICELLGVPYADRDRFRGWSEQAGSFDGESSRAGITALGTYVYGLLAEKREHPGEDVLSDLVAAQREDPALSDMMVTGIATALLFAGHETTVNRIDAGVLRLFPHEGPAHSVPDDDVAGFVEELLRMPVPGGGRGGGLIRYANTEVAVGDVVVAPGDAVVLSIGAANQDPSVFDAPGTLDETRAPNPHLGFGHGAHHCVGASLARVELRAVFAALTERVPNLRVAVPLDELRLRPDSLTGGITELPVTW</sequence>
<organism evidence="9 10">
    <name type="scientific">Actinomycetospora endophytica</name>
    <dbReference type="NCBI Taxonomy" id="2291215"/>
    <lineage>
        <taxon>Bacteria</taxon>
        <taxon>Bacillati</taxon>
        <taxon>Actinomycetota</taxon>
        <taxon>Actinomycetes</taxon>
        <taxon>Pseudonocardiales</taxon>
        <taxon>Pseudonocardiaceae</taxon>
        <taxon>Actinomycetospora</taxon>
    </lineage>
</organism>
<evidence type="ECO:0000313" key="10">
    <source>
        <dbReference type="Proteomes" id="UP001199469"/>
    </source>
</evidence>
<evidence type="ECO:0000256" key="4">
    <source>
        <dbReference type="ARBA" id="ARBA00022723"/>
    </source>
</evidence>
<dbReference type="CDD" id="cd11031">
    <property type="entry name" value="Cyp158A-like"/>
    <property type="match status" value="1"/>
</dbReference>
<dbReference type="InterPro" id="IPR036396">
    <property type="entry name" value="Cyt_P450_sf"/>
</dbReference>
<evidence type="ECO:0000256" key="3">
    <source>
        <dbReference type="ARBA" id="ARBA00022617"/>
    </source>
</evidence>
<keyword evidence="5 8" id="KW-0560">Oxidoreductase</keyword>
<name>A0ABS8PBX0_9PSEU</name>
<dbReference type="EMBL" id="JAJNDB010000003">
    <property type="protein sequence ID" value="MCD2194921.1"/>
    <property type="molecule type" value="Genomic_DNA"/>
</dbReference>
<evidence type="ECO:0000256" key="2">
    <source>
        <dbReference type="ARBA" id="ARBA00010617"/>
    </source>
</evidence>
<dbReference type="SUPFAM" id="SSF48264">
    <property type="entry name" value="Cytochrome P450"/>
    <property type="match status" value="1"/>
</dbReference>
<dbReference type="PROSITE" id="PS00086">
    <property type="entry name" value="CYTOCHROME_P450"/>
    <property type="match status" value="1"/>
</dbReference>
<evidence type="ECO:0000256" key="7">
    <source>
        <dbReference type="ARBA" id="ARBA00023033"/>
    </source>
</evidence>
<evidence type="ECO:0000256" key="1">
    <source>
        <dbReference type="ARBA" id="ARBA00001971"/>
    </source>
</evidence>
<dbReference type="Proteomes" id="UP001199469">
    <property type="component" value="Unassembled WGS sequence"/>
</dbReference>
<dbReference type="Gene3D" id="1.10.630.10">
    <property type="entry name" value="Cytochrome P450"/>
    <property type="match status" value="1"/>
</dbReference>
<proteinExistence type="inferred from homology"/>
<protein>
    <submittedName>
        <fullName evidence="9">Cytochrome P450</fullName>
    </submittedName>
</protein>
<dbReference type="InterPro" id="IPR017972">
    <property type="entry name" value="Cyt_P450_CS"/>
</dbReference>
<dbReference type="PANTHER" id="PTHR46696:SF5">
    <property type="entry name" value="CYTOCHROME P450 BJ-1"/>
    <property type="match status" value="1"/>
</dbReference>
<keyword evidence="3 8" id="KW-0349">Heme</keyword>
<dbReference type="Pfam" id="PF00067">
    <property type="entry name" value="p450"/>
    <property type="match status" value="1"/>
</dbReference>
<evidence type="ECO:0000256" key="8">
    <source>
        <dbReference type="RuleBase" id="RU000461"/>
    </source>
</evidence>
<dbReference type="InterPro" id="IPR001128">
    <property type="entry name" value="Cyt_P450"/>
</dbReference>
<comment type="cofactor">
    <cofactor evidence="1">
        <name>heme</name>
        <dbReference type="ChEBI" id="CHEBI:30413"/>
    </cofactor>
</comment>
<keyword evidence="7 8" id="KW-0503">Monooxygenase</keyword>
<keyword evidence="4 8" id="KW-0479">Metal-binding</keyword>
<reference evidence="9 10" key="1">
    <citation type="submission" date="2021-11" db="EMBL/GenBank/DDBJ databases">
        <title>Draft genome sequence of Actinomycetospora sp. SF1 isolated from the rhizosphere soil.</title>
        <authorList>
            <person name="Duangmal K."/>
            <person name="Chantavorakit T."/>
        </authorList>
    </citation>
    <scope>NUCLEOTIDE SEQUENCE [LARGE SCALE GENOMIC DNA]</scope>
    <source>
        <strain evidence="9 10">TBRC 5722</strain>
    </source>
</reference>
<evidence type="ECO:0000256" key="5">
    <source>
        <dbReference type="ARBA" id="ARBA00023002"/>
    </source>
</evidence>
<accession>A0ABS8PBX0</accession>
<evidence type="ECO:0000313" key="9">
    <source>
        <dbReference type="EMBL" id="MCD2194921.1"/>
    </source>
</evidence>
<dbReference type="PANTHER" id="PTHR46696">
    <property type="entry name" value="P450, PUTATIVE (EUROFUNG)-RELATED"/>
    <property type="match status" value="1"/>
</dbReference>
<comment type="caution">
    <text evidence="9">The sequence shown here is derived from an EMBL/GenBank/DDBJ whole genome shotgun (WGS) entry which is preliminary data.</text>
</comment>
<keyword evidence="10" id="KW-1185">Reference proteome</keyword>
<keyword evidence="6 8" id="KW-0408">Iron</keyword>